<dbReference type="EC" id="3.5.1.28" evidence="2"/>
<dbReference type="SMART" id="SM00646">
    <property type="entry name" value="Ami_3"/>
    <property type="match status" value="1"/>
</dbReference>
<keyword evidence="5" id="KW-0732">Signal</keyword>
<name>A0ABQ4SSH9_9HYPH</name>
<dbReference type="PANTHER" id="PTHR30404:SF0">
    <property type="entry name" value="N-ACETYLMURAMOYL-L-ALANINE AMIDASE AMIC"/>
    <property type="match status" value="1"/>
</dbReference>
<feature type="region of interest" description="Disordered" evidence="4">
    <location>
        <begin position="155"/>
        <end position="177"/>
    </location>
</feature>
<feature type="signal peptide" evidence="5">
    <location>
        <begin position="1"/>
        <end position="29"/>
    </location>
</feature>
<dbReference type="EMBL" id="BPQR01000011">
    <property type="protein sequence ID" value="GJE05413.1"/>
    <property type="molecule type" value="Genomic_DNA"/>
</dbReference>
<dbReference type="PANTHER" id="PTHR30404">
    <property type="entry name" value="N-ACETYLMURAMOYL-L-ALANINE AMIDASE"/>
    <property type="match status" value="1"/>
</dbReference>
<feature type="compositionally biased region" description="Basic and acidic residues" evidence="4">
    <location>
        <begin position="276"/>
        <end position="292"/>
    </location>
</feature>
<evidence type="ECO:0000259" key="6">
    <source>
        <dbReference type="SMART" id="SM00646"/>
    </source>
</evidence>
<evidence type="ECO:0000256" key="5">
    <source>
        <dbReference type="SAM" id="SignalP"/>
    </source>
</evidence>
<comment type="catalytic activity">
    <reaction evidence="1">
        <text>Hydrolyzes the link between N-acetylmuramoyl residues and L-amino acid residues in certain cell-wall glycopeptides.</text>
        <dbReference type="EC" id="3.5.1.28"/>
    </reaction>
</comment>
<evidence type="ECO:0000256" key="1">
    <source>
        <dbReference type="ARBA" id="ARBA00001561"/>
    </source>
</evidence>
<reference evidence="7" key="2">
    <citation type="submission" date="2021-08" db="EMBL/GenBank/DDBJ databases">
        <authorList>
            <person name="Tani A."/>
            <person name="Ola A."/>
            <person name="Ogura Y."/>
            <person name="Katsura K."/>
            <person name="Hayashi T."/>
        </authorList>
    </citation>
    <scope>NUCLEOTIDE SEQUENCE</scope>
    <source>
        <strain evidence="7">LMG 23639</strain>
    </source>
</reference>
<gene>
    <name evidence="7" type="primary">amiC_1</name>
    <name evidence="7" type="ORF">AOPFMNJM_0713</name>
</gene>
<evidence type="ECO:0000313" key="7">
    <source>
        <dbReference type="EMBL" id="GJE05413.1"/>
    </source>
</evidence>
<feature type="region of interest" description="Disordered" evidence="4">
    <location>
        <begin position="276"/>
        <end position="303"/>
    </location>
</feature>
<comment type="caution">
    <text evidence="7">The sequence shown here is derived from an EMBL/GenBank/DDBJ whole genome shotgun (WGS) entry which is preliminary data.</text>
</comment>
<feature type="chain" id="PRO_5045436122" description="N-acetylmuramoyl-L-alanine amidase" evidence="5">
    <location>
        <begin position="30"/>
        <end position="422"/>
    </location>
</feature>
<sequence>MPTRARPLRVLLATLATAIGLACALPAGAQDGERNRNAAVAIAADVSSQGGATKLTFTLSKPVEARAFVMERPDRVVIDLAEVNFQVEAESGRRREGLIQSFRYGLFAPGRSRVVVDLAGPATVARIETVARPRDGAHLLTIELQRADREAFRKAAVASDPAPVPRKAESPEPADSRPLIMVDAGHGGTDPGAIASTGVFEKDIVFGFAQALAARLETGGRYRVRMTRDRDVFVPLAERVRIAREAKADLFISIHADSISSAPQVRGATIYTGSEKATDAESARLAERENKADSAAGTDSVAPPTDVTDILQELMLRETRGFSAGFARSLMGQIGPVMEMSAKPHREAGFMVLRSPDVPSVLVELGYLSSKRDLDLLQSQPWRESVTGAMAKAVDLFFSNRATLGRPAGPPRKAAAIAPVSP</sequence>
<proteinExistence type="predicted"/>
<dbReference type="SUPFAM" id="SSF53187">
    <property type="entry name" value="Zn-dependent exopeptidases"/>
    <property type="match status" value="1"/>
</dbReference>
<organism evidence="7 8">
    <name type="scientific">Methylobacterium jeotgali</name>
    <dbReference type="NCBI Taxonomy" id="381630"/>
    <lineage>
        <taxon>Bacteria</taxon>
        <taxon>Pseudomonadati</taxon>
        <taxon>Pseudomonadota</taxon>
        <taxon>Alphaproteobacteria</taxon>
        <taxon>Hyphomicrobiales</taxon>
        <taxon>Methylobacteriaceae</taxon>
        <taxon>Methylobacterium</taxon>
    </lineage>
</organism>
<accession>A0ABQ4SSH9</accession>
<keyword evidence="3" id="KW-0378">Hydrolase</keyword>
<dbReference type="Gene3D" id="2.60.40.3500">
    <property type="match status" value="1"/>
</dbReference>
<dbReference type="Pfam" id="PF11741">
    <property type="entry name" value="AMIN"/>
    <property type="match status" value="1"/>
</dbReference>
<evidence type="ECO:0000256" key="2">
    <source>
        <dbReference type="ARBA" id="ARBA00011901"/>
    </source>
</evidence>
<dbReference type="InterPro" id="IPR002508">
    <property type="entry name" value="MurNAc-LAA_cat"/>
</dbReference>
<feature type="domain" description="MurNAc-LAA" evidence="6">
    <location>
        <begin position="240"/>
        <end position="395"/>
    </location>
</feature>
<dbReference type="RefSeq" id="WP_238274099.1">
    <property type="nucleotide sequence ID" value="NZ_BPQR01000011.1"/>
</dbReference>
<evidence type="ECO:0000313" key="8">
    <source>
        <dbReference type="Proteomes" id="UP001055102"/>
    </source>
</evidence>
<evidence type="ECO:0000256" key="4">
    <source>
        <dbReference type="SAM" id="MobiDB-lite"/>
    </source>
</evidence>
<dbReference type="Gene3D" id="3.40.630.40">
    <property type="entry name" value="Zn-dependent exopeptidases"/>
    <property type="match status" value="1"/>
</dbReference>
<keyword evidence="8" id="KW-1185">Reference proteome</keyword>
<dbReference type="InterPro" id="IPR021731">
    <property type="entry name" value="AMIN_dom"/>
</dbReference>
<reference evidence="7" key="1">
    <citation type="journal article" date="2021" name="Front. Microbiol.">
        <title>Comprehensive Comparative Genomics and Phenotyping of Methylobacterium Species.</title>
        <authorList>
            <person name="Alessa O."/>
            <person name="Ogura Y."/>
            <person name="Fujitani Y."/>
            <person name="Takami H."/>
            <person name="Hayashi T."/>
            <person name="Sahin N."/>
            <person name="Tani A."/>
        </authorList>
    </citation>
    <scope>NUCLEOTIDE SEQUENCE</scope>
    <source>
        <strain evidence="7">LMG 23639</strain>
    </source>
</reference>
<evidence type="ECO:0000256" key="3">
    <source>
        <dbReference type="ARBA" id="ARBA00022801"/>
    </source>
</evidence>
<dbReference type="CDD" id="cd02696">
    <property type="entry name" value="MurNAc-LAA"/>
    <property type="match status" value="1"/>
</dbReference>
<dbReference type="InterPro" id="IPR050695">
    <property type="entry name" value="N-acetylmuramoyl_amidase_3"/>
</dbReference>
<dbReference type="Pfam" id="PF01520">
    <property type="entry name" value="Amidase_3"/>
    <property type="match status" value="1"/>
</dbReference>
<dbReference type="PROSITE" id="PS51257">
    <property type="entry name" value="PROKAR_LIPOPROTEIN"/>
    <property type="match status" value="1"/>
</dbReference>
<protein>
    <recommendedName>
        <fullName evidence="2">N-acetylmuramoyl-L-alanine amidase</fullName>
        <ecNumber evidence="2">3.5.1.28</ecNumber>
    </recommendedName>
</protein>
<dbReference type="Proteomes" id="UP001055102">
    <property type="component" value="Unassembled WGS sequence"/>
</dbReference>